<gene>
    <name evidence="4" type="ORF">ANCDUO_22282</name>
</gene>
<feature type="non-terminal residue" evidence="4">
    <location>
        <position position="1"/>
    </location>
</feature>
<feature type="domain" description="Damage-control phosphatase ARMT1-like metal-binding" evidence="3">
    <location>
        <begin position="4"/>
        <end position="98"/>
    </location>
</feature>
<dbReference type="Proteomes" id="UP000054047">
    <property type="component" value="Unassembled WGS sequence"/>
</dbReference>
<evidence type="ECO:0000256" key="1">
    <source>
        <dbReference type="ARBA" id="ARBA00001967"/>
    </source>
</evidence>
<dbReference type="OrthoDB" id="498611at2759"/>
<dbReference type="InterPro" id="IPR002791">
    <property type="entry name" value="ARMT1-like_metal-bd"/>
</dbReference>
<keyword evidence="5" id="KW-1185">Reference proteome</keyword>
<proteinExistence type="predicted"/>
<dbReference type="Pfam" id="PF01937">
    <property type="entry name" value="ARMT1-like_dom"/>
    <property type="match status" value="1"/>
</dbReference>
<evidence type="ECO:0000313" key="5">
    <source>
        <dbReference type="Proteomes" id="UP000054047"/>
    </source>
</evidence>
<evidence type="ECO:0000259" key="3">
    <source>
        <dbReference type="Pfam" id="PF01937"/>
    </source>
</evidence>
<reference evidence="4 5" key="1">
    <citation type="submission" date="2013-12" db="EMBL/GenBank/DDBJ databases">
        <title>Draft genome of the parsitic nematode Ancylostoma duodenale.</title>
        <authorList>
            <person name="Mitreva M."/>
        </authorList>
    </citation>
    <scope>NUCLEOTIDE SEQUENCE [LARGE SCALE GENOMIC DNA]</scope>
    <source>
        <strain evidence="4 5">Zhejiang</strain>
    </source>
</reference>
<sequence length="101" mass="11013">TASDSERLFRVSKGLLAGNVFDWGAQKVVEMMESSEGLSFGAAVSSIPERPWLVDSYDDFKNSLESKSYNCAAIFVDNSGADFVLGVIPFARELIRRGSKA</sequence>
<keyword evidence="2" id="KW-0533">Nickel</keyword>
<comment type="cofactor">
    <cofactor evidence="1">
        <name>Ni(2+)</name>
        <dbReference type="ChEBI" id="CHEBI:49786"/>
    </cofactor>
</comment>
<accession>A0A0C2FLK6</accession>
<name>A0A0C2FLK6_9BILA</name>
<dbReference type="SUPFAM" id="SSF111321">
    <property type="entry name" value="AF1104-like"/>
    <property type="match status" value="1"/>
</dbReference>
<feature type="non-terminal residue" evidence="4">
    <location>
        <position position="101"/>
    </location>
</feature>
<dbReference type="AlphaFoldDB" id="A0A0C2FLK6"/>
<dbReference type="EMBL" id="KN767392">
    <property type="protein sequence ID" value="KIH47654.1"/>
    <property type="molecule type" value="Genomic_DNA"/>
</dbReference>
<evidence type="ECO:0000313" key="4">
    <source>
        <dbReference type="EMBL" id="KIH47654.1"/>
    </source>
</evidence>
<organism evidence="4 5">
    <name type="scientific">Ancylostoma duodenale</name>
    <dbReference type="NCBI Taxonomy" id="51022"/>
    <lineage>
        <taxon>Eukaryota</taxon>
        <taxon>Metazoa</taxon>
        <taxon>Ecdysozoa</taxon>
        <taxon>Nematoda</taxon>
        <taxon>Chromadorea</taxon>
        <taxon>Rhabditida</taxon>
        <taxon>Rhabditina</taxon>
        <taxon>Rhabditomorpha</taxon>
        <taxon>Strongyloidea</taxon>
        <taxon>Ancylostomatidae</taxon>
        <taxon>Ancylostomatinae</taxon>
        <taxon>Ancylostoma</taxon>
    </lineage>
</organism>
<evidence type="ECO:0000256" key="2">
    <source>
        <dbReference type="ARBA" id="ARBA00022596"/>
    </source>
</evidence>
<protein>
    <recommendedName>
        <fullName evidence="3">Damage-control phosphatase ARMT1-like metal-binding domain-containing protein</fullName>
    </recommendedName>
</protein>
<dbReference type="InterPro" id="IPR036075">
    <property type="entry name" value="ARMT-1-like_metal-bd_sf"/>
</dbReference>